<comment type="caution">
    <text evidence="1">The sequence shown here is derived from an EMBL/GenBank/DDBJ whole genome shotgun (WGS) entry which is preliminary data.</text>
</comment>
<reference evidence="1" key="2">
    <citation type="journal article" date="2023" name="Int. J. Mol. Sci.">
        <title>De Novo Assembly and Annotation of 11 Diverse Shrub Willow (Salix) Genomes Reveals Novel Gene Organization in Sex-Linked Regions.</title>
        <authorList>
            <person name="Hyden B."/>
            <person name="Feng K."/>
            <person name="Yates T.B."/>
            <person name="Jawdy S."/>
            <person name="Cereghino C."/>
            <person name="Smart L.B."/>
            <person name="Muchero W."/>
        </authorList>
    </citation>
    <scope>NUCLEOTIDE SEQUENCE</scope>
    <source>
        <tissue evidence="1">Shoot tip</tissue>
    </source>
</reference>
<evidence type="ECO:0000313" key="2">
    <source>
        <dbReference type="Proteomes" id="UP001141253"/>
    </source>
</evidence>
<protein>
    <submittedName>
        <fullName evidence="1">Uncharacterized protein</fullName>
    </submittedName>
</protein>
<proteinExistence type="predicted"/>
<gene>
    <name evidence="1" type="ORF">OIU77_007264</name>
</gene>
<reference evidence="1" key="1">
    <citation type="submission" date="2022-10" db="EMBL/GenBank/DDBJ databases">
        <authorList>
            <person name="Hyden B.L."/>
            <person name="Feng K."/>
            <person name="Yates T."/>
            <person name="Jawdy S."/>
            <person name="Smart L.B."/>
            <person name="Muchero W."/>
        </authorList>
    </citation>
    <scope>NUCLEOTIDE SEQUENCE</scope>
    <source>
        <tissue evidence="1">Shoot tip</tissue>
    </source>
</reference>
<dbReference type="Proteomes" id="UP001141253">
    <property type="component" value="Chromosome 15W"/>
</dbReference>
<accession>A0ABQ9AFH4</accession>
<dbReference type="EMBL" id="JAPFFI010000020">
    <property type="protein sequence ID" value="KAJ6339267.1"/>
    <property type="molecule type" value="Genomic_DNA"/>
</dbReference>
<sequence length="84" mass="9354">MKPTNPISFGSSSYLFSQQAGYLMTMKLQSNHYLVSPSLSPFQSIPSHNPSLPCSPQWRHHFLASTTNPFETHSLSLSHSPSPH</sequence>
<evidence type="ECO:0000313" key="1">
    <source>
        <dbReference type="EMBL" id="KAJ6339267.1"/>
    </source>
</evidence>
<organism evidence="1 2">
    <name type="scientific">Salix suchowensis</name>
    <dbReference type="NCBI Taxonomy" id="1278906"/>
    <lineage>
        <taxon>Eukaryota</taxon>
        <taxon>Viridiplantae</taxon>
        <taxon>Streptophyta</taxon>
        <taxon>Embryophyta</taxon>
        <taxon>Tracheophyta</taxon>
        <taxon>Spermatophyta</taxon>
        <taxon>Magnoliopsida</taxon>
        <taxon>eudicotyledons</taxon>
        <taxon>Gunneridae</taxon>
        <taxon>Pentapetalae</taxon>
        <taxon>rosids</taxon>
        <taxon>fabids</taxon>
        <taxon>Malpighiales</taxon>
        <taxon>Salicaceae</taxon>
        <taxon>Saliceae</taxon>
        <taxon>Salix</taxon>
    </lineage>
</organism>
<keyword evidence="2" id="KW-1185">Reference proteome</keyword>
<name>A0ABQ9AFH4_9ROSI</name>